<name>A0A192C7S4_ECO25</name>
<protein>
    <submittedName>
        <fullName evidence="1">Uncharacterized protein</fullName>
    </submittedName>
</protein>
<dbReference type="EMBL" id="CP015085">
    <property type="protein sequence ID" value="ANK01639.1"/>
    <property type="molecule type" value="Genomic_DNA"/>
</dbReference>
<proteinExistence type="predicted"/>
<reference evidence="1 2" key="1">
    <citation type="submission" date="2016-03" db="EMBL/GenBank/DDBJ databases">
        <title>Genome Sequence and Comparative Pathogenic Determinants of Uropathogenic Escherichia coli O25b:H4, a Clinical Isolate from Saudi Arabia.</title>
        <authorList>
            <person name="Alyamani E.A.J."/>
            <person name="Khiyami M.A."/>
            <person name="Booq R.Y."/>
            <person name="Bahwerth F.S."/>
            <person name="Vaisvil B."/>
            <person name="Schmitt D.P."/>
            <person name="Kapatral V."/>
        </authorList>
    </citation>
    <scope>NUCLEOTIDE SEQUENCE [LARGE SCALE GENOMIC DNA]</scope>
    <source>
        <strain evidence="1 2">O25b:H4</strain>
    </source>
</reference>
<dbReference type="AlphaFoldDB" id="A0A192C7S4"/>
<accession>A0A192C7S4</accession>
<sequence length="58" mass="6543">MKRVTVSCATLLERVRGEVAKQKNVKKKPIVGDGQRLHTAIRCFTQGISMLINQYVDL</sequence>
<organism evidence="1 2">
    <name type="scientific">Escherichia coli O25b:H4</name>
    <dbReference type="NCBI Taxonomy" id="941280"/>
    <lineage>
        <taxon>Bacteria</taxon>
        <taxon>Pseudomonadati</taxon>
        <taxon>Pseudomonadota</taxon>
        <taxon>Gammaproteobacteria</taxon>
        <taxon>Enterobacterales</taxon>
        <taxon>Enterobacteriaceae</taxon>
        <taxon>Escherichia</taxon>
    </lineage>
</organism>
<evidence type="ECO:0000313" key="1">
    <source>
        <dbReference type="EMBL" id="ANK01639.1"/>
    </source>
</evidence>
<evidence type="ECO:0000313" key="2">
    <source>
        <dbReference type="Proteomes" id="UP000183316"/>
    </source>
</evidence>
<dbReference type="PATRIC" id="fig|941280.3.peg.380"/>
<gene>
    <name evidence="1" type="ORF">WLH_00378</name>
</gene>
<dbReference type="Proteomes" id="UP000183316">
    <property type="component" value="Chromosome"/>
</dbReference>